<gene>
    <name evidence="3" type="ORF">BXY66_0651</name>
</gene>
<protein>
    <recommendedName>
        <fullName evidence="5">Excalibur calcium-binding domain-containing protein</fullName>
    </recommendedName>
</protein>
<dbReference type="AlphaFoldDB" id="A0A4R1NPN6"/>
<evidence type="ECO:0008006" key="5">
    <source>
        <dbReference type="Google" id="ProtNLM"/>
    </source>
</evidence>
<organism evidence="3 4">
    <name type="scientific">Shimia isoporae</name>
    <dbReference type="NCBI Taxonomy" id="647720"/>
    <lineage>
        <taxon>Bacteria</taxon>
        <taxon>Pseudomonadati</taxon>
        <taxon>Pseudomonadota</taxon>
        <taxon>Alphaproteobacteria</taxon>
        <taxon>Rhodobacterales</taxon>
        <taxon>Roseobacteraceae</taxon>
    </lineage>
</organism>
<feature type="region of interest" description="Disordered" evidence="1">
    <location>
        <begin position="119"/>
        <end position="150"/>
    </location>
</feature>
<evidence type="ECO:0000313" key="3">
    <source>
        <dbReference type="EMBL" id="TCL08613.1"/>
    </source>
</evidence>
<comment type="caution">
    <text evidence="3">The sequence shown here is derived from an EMBL/GenBank/DDBJ whole genome shotgun (WGS) entry which is preliminary data.</text>
</comment>
<feature type="compositionally biased region" description="Polar residues" evidence="1">
    <location>
        <begin position="134"/>
        <end position="143"/>
    </location>
</feature>
<evidence type="ECO:0000256" key="2">
    <source>
        <dbReference type="SAM" id="SignalP"/>
    </source>
</evidence>
<feature type="signal peptide" evidence="2">
    <location>
        <begin position="1"/>
        <end position="25"/>
    </location>
</feature>
<evidence type="ECO:0000256" key="1">
    <source>
        <dbReference type="SAM" id="MobiDB-lite"/>
    </source>
</evidence>
<dbReference type="EMBL" id="SMGR01000001">
    <property type="protein sequence ID" value="TCL08613.1"/>
    <property type="molecule type" value="Genomic_DNA"/>
</dbReference>
<feature type="chain" id="PRO_5020554485" description="Excalibur calcium-binding domain-containing protein" evidence="2">
    <location>
        <begin position="26"/>
        <end position="267"/>
    </location>
</feature>
<dbReference type="Proteomes" id="UP000295673">
    <property type="component" value="Unassembled WGS sequence"/>
</dbReference>
<evidence type="ECO:0000313" key="4">
    <source>
        <dbReference type="Proteomes" id="UP000295673"/>
    </source>
</evidence>
<keyword evidence="2" id="KW-0732">Signal</keyword>
<sequence>MTRFFLTGCALAALAACQPAIPDSAAGVGFDNIHNSPEARAQREAELTGNALPNPQAVSDETIPAAPTVAAAPLATTPTAAPVATTATATVATAPAQSEAADIARETQAALNAASLNSGVKPVDASPSNPAPTVFSNPGISDENSFDAVEDRRSIEDDAARRERNKAQYTVVETTAVPTRSGNAGPNIVAYALSTKNPVGVKQYNRLNLKSAAQLQAACDKYPSPDLAQMAFLEKGGPKKDRLGLDPDGDGFACDWDPTPFRSVSGN</sequence>
<dbReference type="PROSITE" id="PS51257">
    <property type="entry name" value="PROKAR_LIPOPROTEIN"/>
    <property type="match status" value="1"/>
</dbReference>
<reference evidence="3 4" key="1">
    <citation type="submission" date="2019-03" db="EMBL/GenBank/DDBJ databases">
        <title>Genomic Encyclopedia of Archaeal and Bacterial Type Strains, Phase II (KMG-II): from individual species to whole genera.</title>
        <authorList>
            <person name="Goeker M."/>
        </authorList>
    </citation>
    <scope>NUCLEOTIDE SEQUENCE [LARGE SCALE GENOMIC DNA]</scope>
    <source>
        <strain evidence="3 4">DSM 26433</strain>
    </source>
</reference>
<keyword evidence="4" id="KW-1185">Reference proteome</keyword>
<dbReference type="OrthoDB" id="7951357at2"/>
<accession>A0A4R1NPN6</accession>
<dbReference type="RefSeq" id="WP_132858721.1">
    <property type="nucleotide sequence ID" value="NZ_SMGR01000001.1"/>
</dbReference>
<proteinExistence type="predicted"/>
<name>A0A4R1NPN6_9RHOB</name>